<dbReference type="EMBL" id="NEDP02005192">
    <property type="protein sequence ID" value="OWF42953.1"/>
    <property type="molecule type" value="Genomic_DNA"/>
</dbReference>
<feature type="transmembrane region" description="Helical" evidence="1">
    <location>
        <begin position="558"/>
        <end position="580"/>
    </location>
</feature>
<dbReference type="InterPro" id="IPR006621">
    <property type="entry name" value="Nose-resist-to-fluoxetine_N"/>
</dbReference>
<accession>A0A210Q2H6</accession>
<proteinExistence type="predicted"/>
<feature type="transmembrane region" description="Helical" evidence="1">
    <location>
        <begin position="701"/>
        <end position="723"/>
    </location>
</feature>
<evidence type="ECO:0000256" key="1">
    <source>
        <dbReference type="SAM" id="Phobius"/>
    </source>
</evidence>
<keyword evidence="5" id="KW-1185">Reference proteome</keyword>
<feature type="transmembrane region" description="Helical" evidence="1">
    <location>
        <begin position="636"/>
        <end position="656"/>
    </location>
</feature>
<evidence type="ECO:0000313" key="5">
    <source>
        <dbReference type="Proteomes" id="UP000242188"/>
    </source>
</evidence>
<dbReference type="InterPro" id="IPR002656">
    <property type="entry name" value="Acyl_transf_3_dom"/>
</dbReference>
<keyword evidence="1" id="KW-0472">Membrane</keyword>
<feature type="transmembrane region" description="Helical" evidence="1">
    <location>
        <begin position="239"/>
        <end position="262"/>
    </location>
</feature>
<feature type="transmembrane region" description="Helical" evidence="1">
    <location>
        <begin position="333"/>
        <end position="356"/>
    </location>
</feature>
<keyword evidence="2" id="KW-0732">Signal</keyword>
<dbReference type="Pfam" id="PF01757">
    <property type="entry name" value="Acyl_transf_3"/>
    <property type="match status" value="1"/>
</dbReference>
<dbReference type="SMART" id="SM00703">
    <property type="entry name" value="NRF"/>
    <property type="match status" value="1"/>
</dbReference>
<dbReference type="AlphaFoldDB" id="A0A210Q2H6"/>
<comment type="caution">
    <text evidence="4">The sequence shown here is derived from an EMBL/GenBank/DDBJ whole genome shotgun (WGS) entry which is preliminary data.</text>
</comment>
<feature type="transmembrane region" description="Helical" evidence="1">
    <location>
        <begin position="423"/>
        <end position="444"/>
    </location>
</feature>
<feature type="transmembrane region" description="Helical" evidence="1">
    <location>
        <begin position="510"/>
        <end position="530"/>
    </location>
</feature>
<dbReference type="Proteomes" id="UP000242188">
    <property type="component" value="Unassembled WGS sequence"/>
</dbReference>
<name>A0A210Q2H6_MIZYE</name>
<organism evidence="4 5">
    <name type="scientific">Mizuhopecten yessoensis</name>
    <name type="common">Japanese scallop</name>
    <name type="synonym">Patinopecten yessoensis</name>
    <dbReference type="NCBI Taxonomy" id="6573"/>
    <lineage>
        <taxon>Eukaryota</taxon>
        <taxon>Metazoa</taxon>
        <taxon>Spiralia</taxon>
        <taxon>Lophotrochozoa</taxon>
        <taxon>Mollusca</taxon>
        <taxon>Bivalvia</taxon>
        <taxon>Autobranchia</taxon>
        <taxon>Pteriomorphia</taxon>
        <taxon>Pectinida</taxon>
        <taxon>Pectinoidea</taxon>
        <taxon>Pectinidae</taxon>
        <taxon>Mizuhopecten</taxon>
    </lineage>
</organism>
<dbReference type="OrthoDB" id="207378at2759"/>
<dbReference type="PANTHER" id="PTHR11161">
    <property type="entry name" value="O-ACYLTRANSFERASE"/>
    <property type="match status" value="1"/>
</dbReference>
<feature type="signal peptide" evidence="2">
    <location>
        <begin position="1"/>
        <end position="24"/>
    </location>
</feature>
<feature type="domain" description="Nose resistant-to-fluoxetine protein N-terminal" evidence="3">
    <location>
        <begin position="95"/>
        <end position="225"/>
    </location>
</feature>
<feature type="transmembrane region" description="Helical" evidence="1">
    <location>
        <begin position="592"/>
        <end position="612"/>
    </location>
</feature>
<gene>
    <name evidence="4" type="ORF">KP79_PYT24085</name>
</gene>
<evidence type="ECO:0000256" key="2">
    <source>
        <dbReference type="SAM" id="SignalP"/>
    </source>
</evidence>
<dbReference type="GO" id="GO:0016747">
    <property type="term" value="F:acyltransferase activity, transferring groups other than amino-acyl groups"/>
    <property type="evidence" value="ECO:0007669"/>
    <property type="project" value="InterPro"/>
</dbReference>
<keyword evidence="1" id="KW-0812">Transmembrane</keyword>
<feature type="transmembrane region" description="Helical" evidence="1">
    <location>
        <begin position="668"/>
        <end position="689"/>
    </location>
</feature>
<dbReference type="InterPro" id="IPR052728">
    <property type="entry name" value="O2_lipid_transport_reg"/>
</dbReference>
<feature type="transmembrane region" description="Helical" evidence="1">
    <location>
        <begin position="376"/>
        <end position="403"/>
    </location>
</feature>
<evidence type="ECO:0000259" key="3">
    <source>
        <dbReference type="SMART" id="SM00703"/>
    </source>
</evidence>
<evidence type="ECO:0000313" key="4">
    <source>
        <dbReference type="EMBL" id="OWF42953.1"/>
    </source>
</evidence>
<dbReference type="PANTHER" id="PTHR11161:SF0">
    <property type="entry name" value="O-ACYLTRANSFERASE LIKE PROTEIN"/>
    <property type="match status" value="1"/>
</dbReference>
<protein>
    <submittedName>
        <fullName evidence="4">Nose resistant to fluoxetine protein 6</fullName>
    </submittedName>
</protein>
<dbReference type="Pfam" id="PF20146">
    <property type="entry name" value="NRF"/>
    <property type="match status" value="1"/>
</dbReference>
<reference evidence="4 5" key="1">
    <citation type="journal article" date="2017" name="Nat. Ecol. Evol.">
        <title>Scallop genome provides insights into evolution of bilaterian karyotype and development.</title>
        <authorList>
            <person name="Wang S."/>
            <person name="Zhang J."/>
            <person name="Jiao W."/>
            <person name="Li J."/>
            <person name="Xun X."/>
            <person name="Sun Y."/>
            <person name="Guo X."/>
            <person name="Huan P."/>
            <person name="Dong B."/>
            <person name="Zhang L."/>
            <person name="Hu X."/>
            <person name="Sun X."/>
            <person name="Wang J."/>
            <person name="Zhao C."/>
            <person name="Wang Y."/>
            <person name="Wang D."/>
            <person name="Huang X."/>
            <person name="Wang R."/>
            <person name="Lv J."/>
            <person name="Li Y."/>
            <person name="Zhang Z."/>
            <person name="Liu B."/>
            <person name="Lu W."/>
            <person name="Hui Y."/>
            <person name="Liang J."/>
            <person name="Zhou Z."/>
            <person name="Hou R."/>
            <person name="Li X."/>
            <person name="Liu Y."/>
            <person name="Li H."/>
            <person name="Ning X."/>
            <person name="Lin Y."/>
            <person name="Zhao L."/>
            <person name="Xing Q."/>
            <person name="Dou J."/>
            <person name="Li Y."/>
            <person name="Mao J."/>
            <person name="Guo H."/>
            <person name="Dou H."/>
            <person name="Li T."/>
            <person name="Mu C."/>
            <person name="Jiang W."/>
            <person name="Fu Q."/>
            <person name="Fu X."/>
            <person name="Miao Y."/>
            <person name="Liu J."/>
            <person name="Yu Q."/>
            <person name="Li R."/>
            <person name="Liao H."/>
            <person name="Li X."/>
            <person name="Kong Y."/>
            <person name="Jiang Z."/>
            <person name="Chourrout D."/>
            <person name="Li R."/>
            <person name="Bao Z."/>
        </authorList>
    </citation>
    <scope>NUCLEOTIDE SEQUENCE [LARGE SCALE GENOMIC DNA]</scope>
    <source>
        <strain evidence="4 5">PY_sf001</strain>
    </source>
</reference>
<keyword evidence="1" id="KW-1133">Transmembrane helix</keyword>
<sequence length="740" mass="83266">MAGCVSVPRFLVILLCVLCGCVDCDHEFKPDLLTSAALRANKVIHARNKQFLRENVPEELYSLNSRDIKTRTAIGELFRQEQGNLGAVVGIYNVSDSCFNHTGMVTAGIANGDTWALQFLDAFGKIPPGLLSGNMYFLGSYDECLEIRYDNSSDPDNVFRGQHCTAWIPIQTQQPPSLYGYPSFTVGMCFPSTCSAYDVMAYLNTALSQLPTGNGSLPLFAYVQECHVEGEVFDYDAKAIGAFVLIGVILLMMLIGTTYDVLVFQWGPWSRATLVDYPLTSERNISEKTPLVGDHIPSASYVGEPGIIGRILVAFSVYSNGEKLLSTKQGPGSLTAVNGIRVISMFWVILGHSYVFPQGVANNYGDFLSKMSKRESFQAIMNALVSVDTFFALSGLLLSYLTLREMQKNNGKINWAMFYFHRFWRLTPAYMMVLFVNVSLARYWGDGPLWPKDGFEQNYCEDTWWRNLLYINNMYDFGGMCMSWSWYLANDMQFFVLSPLMLIPLYLSQTIGLAVCIIFLLGTMTATGVITTNEDLPVSGFSPSISDPSKLNAYFEEYYIKPYCRMGPYIVGIMTGYVLYKTEGKFRMNRALNLLCWIIAAVLACLCLYGLYEENKGTADFNTEVRSLYNTLHRSVWGACVCWVIFSCANGYGGFVNQLLSWKAFLPLGRLTYCAYLVHPIVLYCFIYNRRVSLYMDDITMVYIFLATLVAAYSVAFVVSLAFESPMMGLEKVIFKRKQR</sequence>
<feature type="chain" id="PRO_5012194197" evidence="2">
    <location>
        <begin position="25"/>
        <end position="740"/>
    </location>
</feature>